<dbReference type="EMBL" id="CAXJRC010000015">
    <property type="protein sequence ID" value="CAL2106492.1"/>
    <property type="molecule type" value="Genomic_DNA"/>
</dbReference>
<organism evidence="3 4">
    <name type="scientific">Tenacibaculum vairaonense</name>
    <dbReference type="NCBI Taxonomy" id="3137860"/>
    <lineage>
        <taxon>Bacteria</taxon>
        <taxon>Pseudomonadati</taxon>
        <taxon>Bacteroidota</taxon>
        <taxon>Flavobacteriia</taxon>
        <taxon>Flavobacteriales</taxon>
        <taxon>Flavobacteriaceae</taxon>
        <taxon>Tenacibaculum</taxon>
    </lineage>
</organism>
<gene>
    <name evidence="3" type="ORF">T190115A13A_230021</name>
</gene>
<accession>A0ABP1F834</accession>
<protein>
    <recommendedName>
        <fullName evidence="5">Adhesin domain-containing protein</fullName>
    </recommendedName>
</protein>
<proteinExistence type="predicted"/>
<feature type="region of interest" description="Disordered" evidence="1">
    <location>
        <begin position="202"/>
        <end position="232"/>
    </location>
</feature>
<keyword evidence="2" id="KW-0732">Signal</keyword>
<comment type="caution">
    <text evidence="3">The sequence shown here is derived from an EMBL/GenBank/DDBJ whole genome shotgun (WGS) entry which is preliminary data.</text>
</comment>
<evidence type="ECO:0000313" key="4">
    <source>
        <dbReference type="Proteomes" id="UP001497602"/>
    </source>
</evidence>
<feature type="compositionally biased region" description="Basic residues" evidence="1">
    <location>
        <begin position="202"/>
        <end position="221"/>
    </location>
</feature>
<feature type="signal peptide" evidence="2">
    <location>
        <begin position="1"/>
        <end position="22"/>
    </location>
</feature>
<evidence type="ECO:0000313" key="3">
    <source>
        <dbReference type="EMBL" id="CAL2106492.1"/>
    </source>
</evidence>
<dbReference type="Proteomes" id="UP001497602">
    <property type="component" value="Unassembled WGS sequence"/>
</dbReference>
<reference evidence="3 4" key="1">
    <citation type="submission" date="2024-05" db="EMBL/GenBank/DDBJ databases">
        <authorList>
            <person name="Duchaud E."/>
        </authorList>
    </citation>
    <scope>NUCLEOTIDE SEQUENCE [LARGE SCALE GENOMIC DNA]</scope>
    <source>
        <strain evidence="3">Ena-SAMPLE-TAB-13-05-2024-13:56:06:370-140305</strain>
    </source>
</reference>
<name>A0ABP1F834_9FLAO</name>
<sequence>MSKRFKTSIFLLLLTGALWAQKVDKKFNERFYTNKDVVIDINANNADIEVTTWNKNEVAVEAIIEVEGMNKKEAEEYLNNWNFEALGNKNTVKIKATSNNFYNFGRDNFVYYNTHHKYPENCNSSNKNECAHPVIAEIPEINIDVEEIVSGLEDIEFDFEKYEDDGDVYFYDWKDGVNSITIKSKEDWEKFKKSKEYKKFKERTKRAKRSKKRDKKAKELRKRAEELRKKNAEKRKVRAEVRRIKADEMKRALQEAKEALKHVQFGYMSSDHGNLMINGKKVKITKKITVKVPKGATFNLNTRHCKVKLPKTKVNGKVSYGNFKADAINGGSLNISFSPVSINVLDKSILVLNNVTDAKLASVTNTKVNAKSSGLNIAYVKSNVEVDNKFGELVIEKIHPNFQTLKVSLNYANAVINLEGANKELEYVIGDKHPYYHHKPITKLIVNTDDKKSINGNFKIIATDKTITIKGKHSQLKTYE</sequence>
<evidence type="ECO:0000256" key="2">
    <source>
        <dbReference type="SAM" id="SignalP"/>
    </source>
</evidence>
<evidence type="ECO:0000256" key="1">
    <source>
        <dbReference type="SAM" id="MobiDB-lite"/>
    </source>
</evidence>
<evidence type="ECO:0008006" key="5">
    <source>
        <dbReference type="Google" id="ProtNLM"/>
    </source>
</evidence>
<dbReference type="RefSeq" id="WP_348738256.1">
    <property type="nucleotide sequence ID" value="NZ_CAXJRC010000015.1"/>
</dbReference>
<feature type="chain" id="PRO_5046337789" description="Adhesin domain-containing protein" evidence="2">
    <location>
        <begin position="23"/>
        <end position="480"/>
    </location>
</feature>
<keyword evidence="4" id="KW-1185">Reference proteome</keyword>